<accession>A0A173XK96</accession>
<evidence type="ECO:0000259" key="3">
    <source>
        <dbReference type="Pfam" id="PF13004"/>
    </source>
</evidence>
<feature type="domain" description="BACON" evidence="3">
    <location>
        <begin position="59"/>
        <end position="115"/>
    </location>
</feature>
<evidence type="ECO:0000313" key="4">
    <source>
        <dbReference type="EMBL" id="CUN51327.1"/>
    </source>
</evidence>
<dbReference type="InterPro" id="IPR013783">
    <property type="entry name" value="Ig-like_fold"/>
</dbReference>
<dbReference type="PROSITE" id="PS51257">
    <property type="entry name" value="PROKAR_LIPOPROTEIN"/>
    <property type="match status" value="1"/>
</dbReference>
<name>A0A173XK96_9BACE</name>
<evidence type="ECO:0000256" key="2">
    <source>
        <dbReference type="SAM" id="SignalP"/>
    </source>
</evidence>
<dbReference type="AlphaFoldDB" id="A0A173XK96"/>
<dbReference type="EMBL" id="CYZH01000002">
    <property type="protein sequence ID" value="CUN51327.1"/>
    <property type="molecule type" value="Genomic_DNA"/>
</dbReference>
<dbReference type="CDD" id="cd14948">
    <property type="entry name" value="BACON"/>
    <property type="match status" value="1"/>
</dbReference>
<dbReference type="PANTHER" id="PTHR48059:SF4">
    <property type="entry name" value="POLYGALACTURONASE INHIBITOR 1-RELATED"/>
    <property type="match status" value="1"/>
</dbReference>
<dbReference type="InterPro" id="IPR001611">
    <property type="entry name" value="Leu-rich_rpt"/>
</dbReference>
<reference evidence="4 5" key="1">
    <citation type="submission" date="2015-09" db="EMBL/GenBank/DDBJ databases">
        <authorList>
            <consortium name="Pathogen Informatics"/>
        </authorList>
    </citation>
    <scope>NUCLEOTIDE SEQUENCE [LARGE SCALE GENOMIC DNA]</scope>
    <source>
        <strain evidence="4 5">2789STDY5608840</strain>
    </source>
</reference>
<keyword evidence="2" id="KW-0732">Signal</keyword>
<dbReference type="Proteomes" id="UP000095517">
    <property type="component" value="Unassembled WGS sequence"/>
</dbReference>
<dbReference type="GO" id="GO:0030313">
    <property type="term" value="C:cell envelope"/>
    <property type="evidence" value="ECO:0007669"/>
    <property type="project" value="UniProtKB-SubCell"/>
</dbReference>
<sequence>MKKYIVKLTLGLMLSAAFITACTDDDDDDQAIAFGLSTEELVFPENGGIESVTITAANTWNINANASWLKITPANGMGSGEFTVSADASVLAEPRTASIRIEAAGEMPKTIKLTQMGYQLGVYPSTTDTLIENSALKDKRFFELSVVTNVRFSVEIKEAILDESGNDTGEMGEKAKWLSTTYKEKDLNLDYGQRPVAAKLRFDWNVNVEDQKRAAKIAFKFTDNDGNPQETVVTVMQKAAPTITDNRAGDSLALLIISERLNVMSPWDGSRNMRYWNGVKLWENTDQEVKDNPQMKGRVRSVLFSMFQTEESIPAEVTHLKYVETLEFFSNANNGLKSIKLGNEVCQLEYLKNLRLDAYGLTELPDINELKKLGGKLEVLSLSSNNFNKIPAVLNKEILPNLKVLKMNANRRRDVVSDLTTLDKDKDGLYLDLSSYADKRRFMEMLAWELDTLQLSNNYIEGELPTDKDLSDSGLFDLYTEEDIKASQNTGDKKDELPEILVSTPKVMFKTKGFTVNLNYLHGEIPNWILLHPQMADWNSFTFIFTQEDAKSDTKGNLPGFVNIPKDFEEYYELYPNKRPTWEN</sequence>
<gene>
    <name evidence="4" type="ORF">ERS852397_00342</name>
</gene>
<comment type="subcellular location">
    <subcellularLocation>
        <location evidence="1">Cell envelope</location>
    </subcellularLocation>
</comment>
<dbReference type="Gene3D" id="2.60.40.10">
    <property type="entry name" value="Immunoglobulins"/>
    <property type="match status" value="1"/>
</dbReference>
<protein>
    <submittedName>
        <fullName evidence="4">Leucine Rich Repeat</fullName>
    </submittedName>
</protein>
<dbReference type="PROSITE" id="PS51450">
    <property type="entry name" value="LRR"/>
    <property type="match status" value="1"/>
</dbReference>
<feature type="chain" id="PRO_5008015471" evidence="2">
    <location>
        <begin position="24"/>
        <end position="584"/>
    </location>
</feature>
<proteinExistence type="predicted"/>
<dbReference type="Gene3D" id="3.80.10.10">
    <property type="entry name" value="Ribonuclease Inhibitor"/>
    <property type="match status" value="1"/>
</dbReference>
<dbReference type="InterPro" id="IPR024361">
    <property type="entry name" value="BACON"/>
</dbReference>
<dbReference type="SUPFAM" id="SSF52058">
    <property type="entry name" value="L domain-like"/>
    <property type="match status" value="1"/>
</dbReference>
<evidence type="ECO:0000313" key="5">
    <source>
        <dbReference type="Proteomes" id="UP000095517"/>
    </source>
</evidence>
<organism evidence="4 5">
    <name type="scientific">Bacteroides finegoldii</name>
    <dbReference type="NCBI Taxonomy" id="338188"/>
    <lineage>
        <taxon>Bacteria</taxon>
        <taxon>Pseudomonadati</taxon>
        <taxon>Bacteroidota</taxon>
        <taxon>Bacteroidia</taxon>
        <taxon>Bacteroidales</taxon>
        <taxon>Bacteroidaceae</taxon>
        <taxon>Bacteroides</taxon>
    </lineage>
</organism>
<dbReference type="PANTHER" id="PTHR48059">
    <property type="entry name" value="POLYGALACTURONASE INHIBITOR 1"/>
    <property type="match status" value="1"/>
</dbReference>
<feature type="signal peptide" evidence="2">
    <location>
        <begin position="1"/>
        <end position="23"/>
    </location>
</feature>
<dbReference type="InterPro" id="IPR032675">
    <property type="entry name" value="LRR_dom_sf"/>
</dbReference>
<dbReference type="RefSeq" id="WP_022275996.1">
    <property type="nucleotide sequence ID" value="NZ_CABIXA010000002.1"/>
</dbReference>
<dbReference type="Pfam" id="PF13004">
    <property type="entry name" value="BACON"/>
    <property type="match status" value="1"/>
</dbReference>
<dbReference type="InterPro" id="IPR051848">
    <property type="entry name" value="PGIP"/>
</dbReference>
<dbReference type="STRING" id="338188.ERS852397_00342"/>
<evidence type="ECO:0000256" key="1">
    <source>
        <dbReference type="ARBA" id="ARBA00004196"/>
    </source>
</evidence>